<dbReference type="EMBL" id="CAJEWN010000629">
    <property type="protein sequence ID" value="CAD2187235.1"/>
    <property type="molecule type" value="Genomic_DNA"/>
</dbReference>
<dbReference type="OrthoDB" id="5770929at2759"/>
<accession>A0A6V7WJW5</accession>
<proteinExistence type="predicted"/>
<dbReference type="Proteomes" id="UP000580250">
    <property type="component" value="Unassembled WGS sequence"/>
</dbReference>
<name>A0A6V7WJW5_MELEN</name>
<keyword evidence="1" id="KW-0812">Transmembrane</keyword>
<protein>
    <submittedName>
        <fullName evidence="2">Uncharacterized protein</fullName>
    </submittedName>
</protein>
<sequence>MTFLKMYYEKRACHPYCKAPDKRDFQSYNPEKSFEDFYRNYDPMVGIGTAAILLSIIFLISVKSFIRWIIRNWESRKYAKSFAEKVEKRVSFVENKTRMSVRRLESISSKKNSTKFIESIQK</sequence>
<gene>
    <name evidence="2" type="ORF">MENT_LOCUS39805</name>
</gene>
<evidence type="ECO:0000313" key="2">
    <source>
        <dbReference type="EMBL" id="CAD2187235.1"/>
    </source>
</evidence>
<evidence type="ECO:0000313" key="3">
    <source>
        <dbReference type="Proteomes" id="UP000580250"/>
    </source>
</evidence>
<keyword evidence="1" id="KW-0472">Membrane</keyword>
<comment type="caution">
    <text evidence="2">The sequence shown here is derived from an EMBL/GenBank/DDBJ whole genome shotgun (WGS) entry which is preliminary data.</text>
</comment>
<organism evidence="2 3">
    <name type="scientific">Meloidogyne enterolobii</name>
    <name type="common">Root-knot nematode worm</name>
    <name type="synonym">Meloidogyne mayaguensis</name>
    <dbReference type="NCBI Taxonomy" id="390850"/>
    <lineage>
        <taxon>Eukaryota</taxon>
        <taxon>Metazoa</taxon>
        <taxon>Ecdysozoa</taxon>
        <taxon>Nematoda</taxon>
        <taxon>Chromadorea</taxon>
        <taxon>Rhabditida</taxon>
        <taxon>Tylenchina</taxon>
        <taxon>Tylenchomorpha</taxon>
        <taxon>Tylenchoidea</taxon>
        <taxon>Meloidogynidae</taxon>
        <taxon>Meloidogyninae</taxon>
        <taxon>Meloidogyne</taxon>
    </lineage>
</organism>
<keyword evidence="1" id="KW-1133">Transmembrane helix</keyword>
<evidence type="ECO:0000256" key="1">
    <source>
        <dbReference type="SAM" id="Phobius"/>
    </source>
</evidence>
<feature type="transmembrane region" description="Helical" evidence="1">
    <location>
        <begin position="44"/>
        <end position="70"/>
    </location>
</feature>
<dbReference type="AlphaFoldDB" id="A0A6V7WJW5"/>
<reference evidence="2 3" key="1">
    <citation type="submission" date="2020-08" db="EMBL/GenBank/DDBJ databases">
        <authorList>
            <person name="Koutsovoulos G."/>
            <person name="Danchin GJ E."/>
        </authorList>
    </citation>
    <scope>NUCLEOTIDE SEQUENCE [LARGE SCALE GENOMIC DNA]</scope>
</reference>